<reference evidence="2" key="1">
    <citation type="submission" date="2023-03" db="EMBL/GenBank/DDBJ databases">
        <title>Massive genome expansion in bonnet fungi (Mycena s.s.) driven by repeated elements and novel gene families across ecological guilds.</title>
        <authorList>
            <consortium name="Lawrence Berkeley National Laboratory"/>
            <person name="Harder C.B."/>
            <person name="Miyauchi S."/>
            <person name="Viragh M."/>
            <person name="Kuo A."/>
            <person name="Thoen E."/>
            <person name="Andreopoulos B."/>
            <person name="Lu D."/>
            <person name="Skrede I."/>
            <person name="Drula E."/>
            <person name="Henrissat B."/>
            <person name="Morin E."/>
            <person name="Kohler A."/>
            <person name="Barry K."/>
            <person name="LaButti K."/>
            <person name="Morin E."/>
            <person name="Salamov A."/>
            <person name="Lipzen A."/>
            <person name="Mereny Z."/>
            <person name="Hegedus B."/>
            <person name="Baldrian P."/>
            <person name="Stursova M."/>
            <person name="Weitz H."/>
            <person name="Taylor A."/>
            <person name="Grigoriev I.V."/>
            <person name="Nagy L.G."/>
            <person name="Martin F."/>
            <person name="Kauserud H."/>
        </authorList>
    </citation>
    <scope>NUCLEOTIDE SEQUENCE</scope>
    <source>
        <strain evidence="2">9144</strain>
    </source>
</reference>
<protein>
    <submittedName>
        <fullName evidence="2">Uncharacterized protein</fullName>
    </submittedName>
</protein>
<feature type="region of interest" description="Disordered" evidence="1">
    <location>
        <begin position="208"/>
        <end position="235"/>
    </location>
</feature>
<evidence type="ECO:0000256" key="1">
    <source>
        <dbReference type="SAM" id="MobiDB-lite"/>
    </source>
</evidence>
<organism evidence="2 3">
    <name type="scientific">Mycena pura</name>
    <dbReference type="NCBI Taxonomy" id="153505"/>
    <lineage>
        <taxon>Eukaryota</taxon>
        <taxon>Fungi</taxon>
        <taxon>Dikarya</taxon>
        <taxon>Basidiomycota</taxon>
        <taxon>Agaricomycotina</taxon>
        <taxon>Agaricomycetes</taxon>
        <taxon>Agaricomycetidae</taxon>
        <taxon>Agaricales</taxon>
        <taxon>Marasmiineae</taxon>
        <taxon>Mycenaceae</taxon>
        <taxon>Mycena</taxon>
    </lineage>
</organism>
<dbReference type="AlphaFoldDB" id="A0AAD7E1Y2"/>
<sequence>MCITGSVPSRADLTQLTSNLLALTSGTREQCTVLCYHQPQPADFNHLRGGFSTGSNGDSIEKPMRISLAGDLRRRMDAPDRRCLRNTPDHWRVWYKINRPSSSYSTQKPRPFDRDTTQLPTSVLRMIHVAQNVGLRNSISCRGIASTAGSGPESQQPQAPTWIRSHDIGVVESAKGAETLSGSGDPCQMKRATYVSWTLIPLGLNLKSGRAPPDPTSDQFTPPVALGSDFPINRI</sequence>
<name>A0AAD7E1Y2_9AGAR</name>
<evidence type="ECO:0000313" key="2">
    <source>
        <dbReference type="EMBL" id="KAJ7223342.1"/>
    </source>
</evidence>
<proteinExistence type="predicted"/>
<gene>
    <name evidence="2" type="ORF">GGX14DRAFT_387667</name>
</gene>
<keyword evidence="3" id="KW-1185">Reference proteome</keyword>
<dbReference type="Proteomes" id="UP001219525">
    <property type="component" value="Unassembled WGS sequence"/>
</dbReference>
<accession>A0AAD7E1Y2</accession>
<dbReference type="EMBL" id="JARJCW010000006">
    <property type="protein sequence ID" value="KAJ7223342.1"/>
    <property type="molecule type" value="Genomic_DNA"/>
</dbReference>
<evidence type="ECO:0000313" key="3">
    <source>
        <dbReference type="Proteomes" id="UP001219525"/>
    </source>
</evidence>
<comment type="caution">
    <text evidence="2">The sequence shown here is derived from an EMBL/GenBank/DDBJ whole genome shotgun (WGS) entry which is preliminary data.</text>
</comment>